<dbReference type="GO" id="GO:0016787">
    <property type="term" value="F:hydrolase activity"/>
    <property type="evidence" value="ECO:0007669"/>
    <property type="project" value="UniProtKB-KW"/>
</dbReference>
<evidence type="ECO:0000256" key="3">
    <source>
        <dbReference type="SAM" id="SignalP"/>
    </source>
</evidence>
<dbReference type="InterPro" id="IPR050955">
    <property type="entry name" value="Plant_Biomass_Hydrol_Est"/>
</dbReference>
<dbReference type="GeneID" id="54290274"/>
<dbReference type="PANTHER" id="PTHR43037:SF5">
    <property type="entry name" value="FERULOYL ESTERASE"/>
    <property type="match status" value="1"/>
</dbReference>
<evidence type="ECO:0000256" key="2">
    <source>
        <dbReference type="ARBA" id="ARBA00022801"/>
    </source>
</evidence>
<dbReference type="EMBL" id="ML978081">
    <property type="protein sequence ID" value="KAF2008876.1"/>
    <property type="molecule type" value="Genomic_DNA"/>
</dbReference>
<evidence type="ECO:0000256" key="1">
    <source>
        <dbReference type="ARBA" id="ARBA00022729"/>
    </source>
</evidence>
<evidence type="ECO:0000313" key="4">
    <source>
        <dbReference type="EMBL" id="KAF2008876.1"/>
    </source>
</evidence>
<dbReference type="OrthoDB" id="2425929at2759"/>
<proteinExistence type="predicted"/>
<protein>
    <submittedName>
        <fullName evidence="4">Carbohydrate esterase family 1 protein</fullName>
    </submittedName>
</protein>
<reference evidence="4" key="1">
    <citation type="journal article" date="2020" name="Stud. Mycol.">
        <title>101 Dothideomycetes genomes: a test case for predicting lifestyles and emergence of pathogens.</title>
        <authorList>
            <person name="Haridas S."/>
            <person name="Albert R."/>
            <person name="Binder M."/>
            <person name="Bloem J."/>
            <person name="Labutti K."/>
            <person name="Salamov A."/>
            <person name="Andreopoulos B."/>
            <person name="Baker S."/>
            <person name="Barry K."/>
            <person name="Bills G."/>
            <person name="Bluhm B."/>
            <person name="Cannon C."/>
            <person name="Castanera R."/>
            <person name="Culley D."/>
            <person name="Daum C."/>
            <person name="Ezra D."/>
            <person name="Gonzalez J."/>
            <person name="Henrissat B."/>
            <person name="Kuo A."/>
            <person name="Liang C."/>
            <person name="Lipzen A."/>
            <person name="Lutzoni F."/>
            <person name="Magnuson J."/>
            <person name="Mondo S."/>
            <person name="Nolan M."/>
            <person name="Ohm R."/>
            <person name="Pangilinan J."/>
            <person name="Park H.-J."/>
            <person name="Ramirez L."/>
            <person name="Alfaro M."/>
            <person name="Sun H."/>
            <person name="Tritt A."/>
            <person name="Yoshinaga Y."/>
            <person name="Zwiers L.-H."/>
            <person name="Turgeon B."/>
            <person name="Goodwin S."/>
            <person name="Spatafora J."/>
            <person name="Crous P."/>
            <person name="Grigoriev I."/>
        </authorList>
    </citation>
    <scope>NUCLEOTIDE SEQUENCE</scope>
    <source>
        <strain evidence="4">CBS 175.79</strain>
    </source>
</reference>
<dbReference type="Gene3D" id="3.40.50.1820">
    <property type="entry name" value="alpha/beta hydrolase"/>
    <property type="match status" value="1"/>
</dbReference>
<dbReference type="Proteomes" id="UP000799778">
    <property type="component" value="Unassembled WGS sequence"/>
</dbReference>
<dbReference type="RefSeq" id="XP_033377215.1">
    <property type="nucleotide sequence ID" value="XM_033532877.1"/>
</dbReference>
<sequence length="255" mass="26757">MHFSNFLTCTLLSGVSSGFGVLVKRASLTKVSNWGSNPASLNMYIYVPSTLAASPGLVVACHGASGNAQQEFTSTPYATLADQLGFIVVYPESPVGAWDATSKASLTHNGGGASQSIANMASYAISTYKVNTAKVGNTMAGVYPDIFKSAVIYSAGYSGNIRSMYPSWTGTYPKVQTYLGSLDTIIGSSSFNTTLAAWASVFGYDTIPDTVQQNTPVSGWITYVYGSQLQGTWAVGVGHPVSVQGAQDAKWFGIA</sequence>
<gene>
    <name evidence="4" type="ORF">BU24DRAFT_474947</name>
</gene>
<name>A0A6A5X7J6_9PLEO</name>
<dbReference type="AlphaFoldDB" id="A0A6A5X7J6"/>
<feature type="signal peptide" evidence="3">
    <location>
        <begin position="1"/>
        <end position="18"/>
    </location>
</feature>
<keyword evidence="2" id="KW-0378">Hydrolase</keyword>
<keyword evidence="1 3" id="KW-0732">Signal</keyword>
<organism evidence="4 5">
    <name type="scientific">Aaosphaeria arxii CBS 175.79</name>
    <dbReference type="NCBI Taxonomy" id="1450172"/>
    <lineage>
        <taxon>Eukaryota</taxon>
        <taxon>Fungi</taxon>
        <taxon>Dikarya</taxon>
        <taxon>Ascomycota</taxon>
        <taxon>Pezizomycotina</taxon>
        <taxon>Dothideomycetes</taxon>
        <taxon>Pleosporomycetidae</taxon>
        <taxon>Pleosporales</taxon>
        <taxon>Pleosporales incertae sedis</taxon>
        <taxon>Aaosphaeria</taxon>
    </lineage>
</organism>
<dbReference type="SUPFAM" id="SSF53474">
    <property type="entry name" value="alpha/beta-Hydrolases"/>
    <property type="match status" value="1"/>
</dbReference>
<keyword evidence="5" id="KW-1185">Reference proteome</keyword>
<accession>A0A6A5X7J6</accession>
<dbReference type="PANTHER" id="PTHR43037">
    <property type="entry name" value="UNNAMED PRODUCT-RELATED"/>
    <property type="match status" value="1"/>
</dbReference>
<feature type="chain" id="PRO_5039346293" evidence="3">
    <location>
        <begin position="19"/>
        <end position="255"/>
    </location>
</feature>
<dbReference type="InterPro" id="IPR029058">
    <property type="entry name" value="AB_hydrolase_fold"/>
</dbReference>
<evidence type="ECO:0000313" key="5">
    <source>
        <dbReference type="Proteomes" id="UP000799778"/>
    </source>
</evidence>